<feature type="region of interest" description="Disordered" evidence="1">
    <location>
        <begin position="502"/>
        <end position="587"/>
    </location>
</feature>
<accession>A0A0F7UBL2</accession>
<proteinExistence type="predicted"/>
<reference evidence="3" key="1">
    <citation type="journal article" date="2015" name="PLoS ONE">
        <title>Comprehensive Evaluation of Toxoplasma gondii VEG and Neospora caninum LIV Genomes with Tachyzoite Stage Transcriptome and Proteome Defines Novel Transcript Features.</title>
        <authorList>
            <person name="Ramaprasad A."/>
            <person name="Mourier T."/>
            <person name="Naeem R."/>
            <person name="Malas T.B."/>
            <person name="Moussa E."/>
            <person name="Panigrahi A."/>
            <person name="Vermont S.J."/>
            <person name="Otto T.D."/>
            <person name="Wastling J."/>
            <person name="Pain A."/>
        </authorList>
    </citation>
    <scope>NUCLEOTIDE SEQUENCE</scope>
    <source>
        <strain evidence="3">Liverpool</strain>
    </source>
</reference>
<feature type="region of interest" description="Disordered" evidence="1">
    <location>
        <begin position="1"/>
        <end position="246"/>
    </location>
</feature>
<organism evidence="3">
    <name type="scientific">Neospora caninum (strain Liverpool)</name>
    <dbReference type="NCBI Taxonomy" id="572307"/>
    <lineage>
        <taxon>Eukaryota</taxon>
        <taxon>Sar</taxon>
        <taxon>Alveolata</taxon>
        <taxon>Apicomplexa</taxon>
        <taxon>Conoidasida</taxon>
        <taxon>Coccidia</taxon>
        <taxon>Eucoccidiorida</taxon>
        <taxon>Eimeriorina</taxon>
        <taxon>Sarcocystidae</taxon>
        <taxon>Neospora</taxon>
    </lineage>
</organism>
<dbReference type="Gene3D" id="1.20.1280.50">
    <property type="match status" value="1"/>
</dbReference>
<feature type="compositionally biased region" description="Low complexity" evidence="1">
    <location>
        <begin position="543"/>
        <end position="557"/>
    </location>
</feature>
<gene>
    <name evidence="3" type="ORF">BN1204_018440</name>
</gene>
<feature type="compositionally biased region" description="Basic and acidic residues" evidence="1">
    <location>
        <begin position="515"/>
        <end position="526"/>
    </location>
</feature>
<dbReference type="EMBL" id="LN714480">
    <property type="protein sequence ID" value="CEL66015.1"/>
    <property type="molecule type" value="Genomic_DNA"/>
</dbReference>
<feature type="compositionally biased region" description="Basic and acidic residues" evidence="1">
    <location>
        <begin position="40"/>
        <end position="114"/>
    </location>
</feature>
<dbReference type="SUPFAM" id="SSF81383">
    <property type="entry name" value="F-box domain"/>
    <property type="match status" value="1"/>
</dbReference>
<evidence type="ECO:0000259" key="2">
    <source>
        <dbReference type="Pfam" id="PF19270"/>
    </source>
</evidence>
<evidence type="ECO:0000256" key="1">
    <source>
        <dbReference type="SAM" id="MobiDB-lite"/>
    </source>
</evidence>
<feature type="compositionally biased region" description="Low complexity" evidence="1">
    <location>
        <begin position="215"/>
        <end position="228"/>
    </location>
</feature>
<evidence type="ECO:0000313" key="3">
    <source>
        <dbReference type="EMBL" id="CEL66015.1"/>
    </source>
</evidence>
<dbReference type="InterPro" id="IPR045464">
    <property type="entry name" value="Hrt3/FBXO9_C"/>
</dbReference>
<dbReference type="Pfam" id="PF19270">
    <property type="entry name" value="FBO_C"/>
    <property type="match status" value="1"/>
</dbReference>
<dbReference type="AlphaFoldDB" id="A0A0F7UBL2"/>
<feature type="compositionally biased region" description="Acidic residues" evidence="1">
    <location>
        <begin position="19"/>
        <end position="39"/>
    </location>
</feature>
<feature type="domain" description="F-box protein Hrt3/FBXO9 C-terminal" evidence="2">
    <location>
        <begin position="319"/>
        <end position="349"/>
    </location>
</feature>
<protein>
    <submittedName>
        <fullName evidence="3">Tetratricopeptide repeat-containing protein</fullName>
    </submittedName>
</protein>
<name>A0A0F7UBL2_NEOCL</name>
<feature type="compositionally biased region" description="Basic and acidic residues" evidence="1">
    <location>
        <begin position="161"/>
        <end position="211"/>
    </location>
</feature>
<dbReference type="InterPro" id="IPR036047">
    <property type="entry name" value="F-box-like_dom_sf"/>
</dbReference>
<sequence>MYRQALRLDPSLDERSMYIEDESEDEYDAEESGDGETLDGEGREAAPRSHARERNEEGGFLVDGREGMHRGQKEDARAQREKNEKREETDKREERGAREEPEAEETGEREKHEGGVCAGPVGGRTADKVETEKGAPVSFGKRGSEASEARLAAGSPALSASREHAAGSGRRQPDRCQRGKKAESPSDPRTSDGRGVERGADPERRGCDRQDVQFLRDGASSRSSSLSTSEDDLSAARRRNEQDAGEDVPWALDSGACSLCSLPPELLDVLPLYLDAFALTRLSSCCRLLQRLCGAKSDACWRAKCVQVFGPSCAAEVRLYNASWHLMYLQRPRIRMDGIYISRCVYMRRVRDVGNLMEEGEQERRQRLRLQQQLKREQELTSASLQLLGTMLHQSPVVAVSYHRYLRFLPLATGNKVLVLRSEADKHIAVQALKNAEQRVREVERRNGGNCHVVFSTLSSQSSAPSQTGQWTWQRLVPFIAVGDYAFDPHTRRVEVCYDEPRTHGANSDFLPTARELRGGGRDPAGRRTSPPRAARVSTGEHFSSSSFPPGLSSVASDSSGVRASLGGDQSRGSAPRESGPEGDWKRRRPYTHRAVFEICGGTAARSNCRLKWISFAVGSALGLHEDDESNDVAHLNIDSEHFRPFLLNRVKAFESHF</sequence>